<gene>
    <name evidence="2" type="ORF">GT037_003925</name>
</gene>
<reference evidence="2" key="2">
    <citation type="submission" date="2020-08" db="EMBL/GenBank/DDBJ databases">
        <title>Draft Genome Sequence of Cumin Blight Pathogen Alternaria burnsii.</title>
        <authorList>
            <person name="Feng Z."/>
        </authorList>
    </citation>
    <scope>NUCLEOTIDE SEQUENCE</scope>
    <source>
        <strain evidence="2">CBS107.38</strain>
    </source>
</reference>
<dbReference type="EMBL" id="JAAABM010000004">
    <property type="protein sequence ID" value="KAF7678544.1"/>
    <property type="molecule type" value="Genomic_DNA"/>
</dbReference>
<dbReference type="GeneID" id="62202150"/>
<dbReference type="AlphaFoldDB" id="A0A8H7B6S6"/>
<evidence type="ECO:0000313" key="3">
    <source>
        <dbReference type="Proteomes" id="UP000596902"/>
    </source>
</evidence>
<name>A0A8H7B6S6_9PLEO</name>
<feature type="region of interest" description="Disordered" evidence="1">
    <location>
        <begin position="146"/>
        <end position="208"/>
    </location>
</feature>
<feature type="compositionally biased region" description="Acidic residues" evidence="1">
    <location>
        <begin position="150"/>
        <end position="176"/>
    </location>
</feature>
<sequence length="208" mass="23884">MEEIDRQSSLGFNTAVELHKQHEFDDCIKALRNLLADDAIPRYHRIKCLALLACLLDDWNEGYSCYIKAETIWRIAKQWHHDETNPVIIKYALYILKKGTKLHTLRQILFEDDERPEDAPDPEADVLHAIAVYTGVGGDREIAEVKEETWSEEMSDEDVGDEDMGDEDMSDEEEVGDKEPMFEVEQKVGGKEESEAQNVDAKETVVER</sequence>
<evidence type="ECO:0000256" key="1">
    <source>
        <dbReference type="SAM" id="MobiDB-lite"/>
    </source>
</evidence>
<evidence type="ECO:0000313" key="2">
    <source>
        <dbReference type="EMBL" id="KAF7678544.1"/>
    </source>
</evidence>
<reference evidence="2" key="1">
    <citation type="submission" date="2020-01" db="EMBL/GenBank/DDBJ databases">
        <authorList>
            <person name="Feng Z.H.Z."/>
        </authorList>
    </citation>
    <scope>NUCLEOTIDE SEQUENCE</scope>
    <source>
        <strain evidence="2">CBS107.38</strain>
    </source>
</reference>
<comment type="caution">
    <text evidence="2">The sequence shown here is derived from an EMBL/GenBank/DDBJ whole genome shotgun (WGS) entry which is preliminary data.</text>
</comment>
<organism evidence="2 3">
    <name type="scientific">Alternaria burnsii</name>
    <dbReference type="NCBI Taxonomy" id="1187904"/>
    <lineage>
        <taxon>Eukaryota</taxon>
        <taxon>Fungi</taxon>
        <taxon>Dikarya</taxon>
        <taxon>Ascomycota</taxon>
        <taxon>Pezizomycotina</taxon>
        <taxon>Dothideomycetes</taxon>
        <taxon>Pleosporomycetidae</taxon>
        <taxon>Pleosporales</taxon>
        <taxon>Pleosporineae</taxon>
        <taxon>Pleosporaceae</taxon>
        <taxon>Alternaria</taxon>
        <taxon>Alternaria sect. Alternaria</taxon>
    </lineage>
</organism>
<accession>A0A8H7B6S6</accession>
<feature type="compositionally biased region" description="Basic and acidic residues" evidence="1">
    <location>
        <begin position="177"/>
        <end position="208"/>
    </location>
</feature>
<dbReference type="RefSeq" id="XP_038788679.1">
    <property type="nucleotide sequence ID" value="XM_038928972.1"/>
</dbReference>
<protein>
    <submittedName>
        <fullName evidence="2">Uncharacterized protein</fullName>
    </submittedName>
</protein>
<proteinExistence type="predicted"/>
<keyword evidence="3" id="KW-1185">Reference proteome</keyword>
<dbReference type="Proteomes" id="UP000596902">
    <property type="component" value="Unassembled WGS sequence"/>
</dbReference>